<organism evidence="2 3">
    <name type="scientific">Batrachochytrium dendrobatidis (strain JEL423)</name>
    <dbReference type="NCBI Taxonomy" id="403673"/>
    <lineage>
        <taxon>Eukaryota</taxon>
        <taxon>Fungi</taxon>
        <taxon>Fungi incertae sedis</taxon>
        <taxon>Chytridiomycota</taxon>
        <taxon>Chytridiomycota incertae sedis</taxon>
        <taxon>Chytridiomycetes</taxon>
        <taxon>Rhizophydiales</taxon>
        <taxon>Rhizophydiales incertae sedis</taxon>
        <taxon>Batrachochytrium</taxon>
    </lineage>
</organism>
<protein>
    <submittedName>
        <fullName evidence="2">Uncharacterized protein</fullName>
    </submittedName>
</protein>
<proteinExistence type="predicted"/>
<feature type="coiled-coil region" evidence="1">
    <location>
        <begin position="470"/>
        <end position="511"/>
    </location>
</feature>
<feature type="coiled-coil region" evidence="1">
    <location>
        <begin position="137"/>
        <end position="164"/>
    </location>
</feature>
<dbReference type="AlphaFoldDB" id="A0A177WWN3"/>
<evidence type="ECO:0000313" key="3">
    <source>
        <dbReference type="Proteomes" id="UP000077115"/>
    </source>
</evidence>
<feature type="coiled-coil region" evidence="1">
    <location>
        <begin position="344"/>
        <end position="406"/>
    </location>
</feature>
<keyword evidence="1" id="KW-0175">Coiled coil</keyword>
<feature type="coiled-coil region" evidence="1">
    <location>
        <begin position="569"/>
        <end position="596"/>
    </location>
</feature>
<dbReference type="Proteomes" id="UP000077115">
    <property type="component" value="Unassembled WGS sequence"/>
</dbReference>
<dbReference type="EMBL" id="DS022312">
    <property type="protein sequence ID" value="OAJ44302.1"/>
    <property type="molecule type" value="Genomic_DNA"/>
</dbReference>
<reference evidence="2 3" key="1">
    <citation type="submission" date="2006-10" db="EMBL/GenBank/DDBJ databases">
        <title>The Genome Sequence of Batrachochytrium dendrobatidis JEL423.</title>
        <authorList>
            <consortium name="The Broad Institute Genome Sequencing Platform"/>
            <person name="Birren B."/>
            <person name="Lander E."/>
            <person name="Galagan J."/>
            <person name="Cuomo C."/>
            <person name="Devon K."/>
            <person name="Jaffe D."/>
            <person name="Butler J."/>
            <person name="Alvarez P."/>
            <person name="Gnerre S."/>
            <person name="Grabherr M."/>
            <person name="Kleber M."/>
            <person name="Mauceli E."/>
            <person name="Brockman W."/>
            <person name="Young S."/>
            <person name="LaButti K."/>
            <person name="Sykes S."/>
            <person name="DeCaprio D."/>
            <person name="Crawford M."/>
            <person name="Koehrsen M."/>
            <person name="Engels R."/>
            <person name="Montgomery P."/>
            <person name="Pearson M."/>
            <person name="Howarth C."/>
            <person name="Larson L."/>
            <person name="White J."/>
            <person name="O'Leary S."/>
            <person name="Kodira C."/>
            <person name="Zeng Q."/>
            <person name="Yandava C."/>
            <person name="Alvarado L."/>
            <person name="Longcore J."/>
            <person name="James T."/>
        </authorList>
    </citation>
    <scope>NUCLEOTIDE SEQUENCE [LARGE SCALE GENOMIC DNA]</scope>
    <source>
        <strain evidence="2 3">JEL423</strain>
    </source>
</reference>
<feature type="coiled-coil region" evidence="1">
    <location>
        <begin position="646"/>
        <end position="708"/>
    </location>
</feature>
<reference evidence="2 3" key="2">
    <citation type="submission" date="2016-05" db="EMBL/GenBank/DDBJ databases">
        <title>Lineage-specific infection strategies underlie the spectrum of fungal disease in amphibians.</title>
        <authorList>
            <person name="Cuomo C.A."/>
            <person name="Farrer R.A."/>
            <person name="James T."/>
            <person name="Longcore J."/>
            <person name="Birren B."/>
        </authorList>
    </citation>
    <scope>NUCLEOTIDE SEQUENCE [LARGE SCALE GENOMIC DNA]</scope>
    <source>
        <strain evidence="2 3">JEL423</strain>
    </source>
</reference>
<evidence type="ECO:0000313" key="2">
    <source>
        <dbReference type="EMBL" id="OAJ44302.1"/>
    </source>
</evidence>
<accession>A0A177WWN3</accession>
<dbReference type="VEuPathDB" id="FungiDB:BDEG_27547"/>
<evidence type="ECO:0000256" key="1">
    <source>
        <dbReference type="SAM" id="Coils"/>
    </source>
</evidence>
<name>A0A177WWN3_BATDL</name>
<sequence length="735" mass="81917">MDIGAKESFASRVTADSGQPSAALLQRISELEDNTIDLGFKYSTACQELQEARGRISMLEAVVCSTESDNKSTILERDKLASQLDSFQQTNAQTISDLTFKHKQESDEFIAQICQLKADFAKNIETHTRQLQTATDLDQRDAEIKSLQLALKESQEKLESVHALQVLDNSADKSRDGQCSKECTDKCKRLMDEIAVLSQRPTTHDFTTKVAEIQTLKAQMDILTEEADDVEKLHRSRILAAENAFADLNTRSQLEITHLSSQIDAYVSKNDDLTSTVNTMHDQLGLVSKQATESEERAQRVETHYQALLKKSQLYDFEIVELATGKDAIEKKLLSEQESHNTLVARLRDDISTSKAEIEQLKQQLNTLNHSLSTQSSQATISANQLAQALDELDCTKRMLEDVQSDNTTNLEESQNLISEKALLDTRIQIMKTEFDTVVTNRDAMTSHIASLETNLLNVTTAEKCALDDLAKARTSIDTQMAHIETLEAEHKDLSSRVQKQQSKIDEINQKACSDVDNIKLSVLQMQDDMTALQLRLTETTFEKDTLTAYIAELEDKIAKGNTMEDTAVEKLAQTLGELEHTRELLEEQKSNAAEKIAIVEGLHSKAASQTSDLLEQMAGIMSDKAIADAHIESITAELESTKFHYTQIKNELALVQANMDALTTKHAAQKADTTVLVNQKDSLTKEIESLKNQLEVSLESLAQLQSAYTAVLNTPMSSETAQKLEQSMQHISEL</sequence>
<gene>
    <name evidence="2" type="ORF">BDEG_27547</name>
</gene>